<dbReference type="GO" id="GO:0016740">
    <property type="term" value="F:transferase activity"/>
    <property type="evidence" value="ECO:0007669"/>
    <property type="project" value="UniProtKB-KW"/>
</dbReference>
<evidence type="ECO:0000256" key="1">
    <source>
        <dbReference type="RuleBase" id="RU003494"/>
    </source>
</evidence>
<dbReference type="PANTHER" id="PTHR43968:SF6">
    <property type="entry name" value="GLUTATHIONE S-TRANSFERASE OMEGA"/>
    <property type="match status" value="1"/>
</dbReference>
<feature type="domain" description="GST N-terminal" evidence="2">
    <location>
        <begin position="1"/>
        <end position="81"/>
    </location>
</feature>
<reference evidence="4" key="1">
    <citation type="submission" date="2019-09" db="EMBL/GenBank/DDBJ databases">
        <title>Characterisation of the sponge microbiome using genome-centric metagenomics.</title>
        <authorList>
            <person name="Engelberts J.P."/>
            <person name="Robbins S.J."/>
            <person name="De Goeij J.M."/>
            <person name="Aranda M."/>
            <person name="Bell S.C."/>
            <person name="Webster N.S."/>
        </authorList>
    </citation>
    <scope>NUCLEOTIDE SEQUENCE</scope>
    <source>
        <strain evidence="4">SB0664_bin_43</strain>
    </source>
</reference>
<feature type="domain" description="GST C-terminal" evidence="3">
    <location>
        <begin position="86"/>
        <end position="251"/>
    </location>
</feature>
<dbReference type="Gene3D" id="1.20.1050.130">
    <property type="match status" value="1"/>
</dbReference>
<organism evidence="4">
    <name type="scientific">Boseongicola sp. SB0664_bin_43</name>
    <dbReference type="NCBI Taxonomy" id="2604844"/>
    <lineage>
        <taxon>Bacteria</taxon>
        <taxon>Pseudomonadati</taxon>
        <taxon>Pseudomonadota</taxon>
        <taxon>Alphaproteobacteria</taxon>
        <taxon>Rhodobacterales</taxon>
        <taxon>Paracoccaceae</taxon>
        <taxon>Boseongicola</taxon>
    </lineage>
</organism>
<dbReference type="InterPro" id="IPR010987">
    <property type="entry name" value="Glutathione-S-Trfase_C-like"/>
</dbReference>
<dbReference type="GO" id="GO:0005737">
    <property type="term" value="C:cytoplasm"/>
    <property type="evidence" value="ECO:0007669"/>
    <property type="project" value="TreeGrafter"/>
</dbReference>
<evidence type="ECO:0000313" key="4">
    <source>
        <dbReference type="EMBL" id="MXY33421.1"/>
    </source>
</evidence>
<protein>
    <submittedName>
        <fullName evidence="4">Glutathione S-transferase family protein</fullName>
    </submittedName>
</protein>
<dbReference type="InterPro" id="IPR050983">
    <property type="entry name" value="GST_Omega/HSP26"/>
</dbReference>
<dbReference type="SFLD" id="SFLDG00358">
    <property type="entry name" value="Main_(cytGST)"/>
    <property type="match status" value="1"/>
</dbReference>
<dbReference type="InterPro" id="IPR004046">
    <property type="entry name" value="GST_C"/>
</dbReference>
<dbReference type="InterPro" id="IPR004045">
    <property type="entry name" value="Glutathione_S-Trfase_N"/>
</dbReference>
<dbReference type="PROSITE" id="PS50405">
    <property type="entry name" value="GST_CTER"/>
    <property type="match status" value="1"/>
</dbReference>
<dbReference type="PANTHER" id="PTHR43968">
    <property type="match status" value="1"/>
</dbReference>
<keyword evidence="4" id="KW-0808">Transferase</keyword>
<dbReference type="Pfam" id="PF02798">
    <property type="entry name" value="GST_N"/>
    <property type="match status" value="1"/>
</dbReference>
<dbReference type="Pfam" id="PF00043">
    <property type="entry name" value="GST_C"/>
    <property type="match status" value="1"/>
</dbReference>
<dbReference type="CDD" id="cd00570">
    <property type="entry name" value="GST_N_family"/>
    <property type="match status" value="1"/>
</dbReference>
<dbReference type="InterPro" id="IPR036282">
    <property type="entry name" value="Glutathione-S-Trfase_C_sf"/>
</dbReference>
<name>A0A6B0XXM3_9RHOB</name>
<dbReference type="AlphaFoldDB" id="A0A6B0XXM3"/>
<dbReference type="SFLD" id="SFLDS00019">
    <property type="entry name" value="Glutathione_Transferase_(cytos"/>
    <property type="match status" value="1"/>
</dbReference>
<accession>A0A6B0XXM3</accession>
<dbReference type="InterPro" id="IPR040079">
    <property type="entry name" value="Glutathione_S-Trfase"/>
</dbReference>
<dbReference type="PROSITE" id="PS50404">
    <property type="entry name" value="GST_NTER"/>
    <property type="match status" value="1"/>
</dbReference>
<comment type="caution">
    <text evidence="4">The sequence shown here is derived from an EMBL/GenBank/DDBJ whole genome shotgun (WGS) entry which is preliminary data.</text>
</comment>
<dbReference type="SUPFAM" id="SSF52833">
    <property type="entry name" value="Thioredoxin-like"/>
    <property type="match status" value="1"/>
</dbReference>
<dbReference type="CDD" id="cd00299">
    <property type="entry name" value="GST_C_family"/>
    <property type="match status" value="1"/>
</dbReference>
<evidence type="ECO:0000259" key="2">
    <source>
        <dbReference type="PROSITE" id="PS50404"/>
    </source>
</evidence>
<sequence length="289" mass="32350">MTLTLFHHNSSVCAAKVRVALAEKGREWESRLMTLKGDQFAPEYLALNPAAVVPTLVHDDAVIVESNVILEYIDDAFPDPPLRPARPAERARMRLWMDELEQGDKGVHKAISVLTYAIAYRHHLIAEAGSEAPARLLPVIKSNMNPLSREWLTPVVLHGIASDGFRHAMERMYRLCADFDAWLENNAWLAGGTHSLADIAFLPYLVRLELLEVDGLWANRPHVADWYARLNARASTAEVWDWYHADYVGTLRERGTAHRDETSEMIAGLRNAACPAGPDGRVGVRDGTR</sequence>
<dbReference type="Gene3D" id="3.40.30.10">
    <property type="entry name" value="Glutaredoxin"/>
    <property type="match status" value="1"/>
</dbReference>
<proteinExistence type="inferred from homology"/>
<evidence type="ECO:0000259" key="3">
    <source>
        <dbReference type="PROSITE" id="PS50405"/>
    </source>
</evidence>
<dbReference type="SUPFAM" id="SSF47616">
    <property type="entry name" value="GST C-terminal domain-like"/>
    <property type="match status" value="1"/>
</dbReference>
<gene>
    <name evidence="4" type="ORF">F4Y60_04900</name>
</gene>
<dbReference type="EMBL" id="VXRY01000193">
    <property type="protein sequence ID" value="MXY33421.1"/>
    <property type="molecule type" value="Genomic_DNA"/>
</dbReference>
<comment type="similarity">
    <text evidence="1">Belongs to the GST superfamily.</text>
</comment>
<dbReference type="InterPro" id="IPR036249">
    <property type="entry name" value="Thioredoxin-like_sf"/>
</dbReference>